<comment type="caution">
    <text evidence="2">The sequence shown here is derived from an EMBL/GenBank/DDBJ whole genome shotgun (WGS) entry which is preliminary data.</text>
</comment>
<dbReference type="CDD" id="cd02233">
    <property type="entry name" value="cupin_HNL-like"/>
    <property type="match status" value="1"/>
</dbReference>
<dbReference type="InterPro" id="IPR047263">
    <property type="entry name" value="HNL-like_cupin"/>
</dbReference>
<dbReference type="AlphaFoldDB" id="A0A917RR14"/>
<gene>
    <name evidence="2" type="ORF">GCM10011588_37150</name>
</gene>
<accession>A0A917RR14</accession>
<dbReference type="PANTHER" id="PTHR43698">
    <property type="entry name" value="RIBD C-TERMINAL DOMAIN CONTAINING PROTEIN"/>
    <property type="match status" value="1"/>
</dbReference>
<feature type="domain" description="Cupin type-2" evidence="1">
    <location>
        <begin position="40"/>
        <end position="95"/>
    </location>
</feature>
<reference evidence="2" key="2">
    <citation type="submission" date="2020-09" db="EMBL/GenBank/DDBJ databases">
        <authorList>
            <person name="Sun Q."/>
            <person name="Zhou Y."/>
        </authorList>
    </citation>
    <scope>NUCLEOTIDE SEQUENCE</scope>
    <source>
        <strain evidence="2">CGMCC 4.3508</strain>
    </source>
</reference>
<evidence type="ECO:0000259" key="1">
    <source>
        <dbReference type="Pfam" id="PF07883"/>
    </source>
</evidence>
<dbReference type="RefSeq" id="WP_058853580.1">
    <property type="nucleotide sequence ID" value="NZ_BMMH01000007.1"/>
</dbReference>
<dbReference type="SUPFAM" id="SSF51182">
    <property type="entry name" value="RmlC-like cupins"/>
    <property type="match status" value="1"/>
</dbReference>
<keyword evidence="3" id="KW-1185">Reference proteome</keyword>
<protein>
    <submittedName>
        <fullName evidence="2">Cupin</fullName>
    </submittedName>
</protein>
<dbReference type="InterPro" id="IPR011051">
    <property type="entry name" value="RmlC_Cupin_sf"/>
</dbReference>
<reference evidence="2" key="1">
    <citation type="journal article" date="2014" name="Int. J. Syst. Evol. Microbiol.">
        <title>Complete genome sequence of Corynebacterium casei LMG S-19264T (=DSM 44701T), isolated from a smear-ripened cheese.</title>
        <authorList>
            <consortium name="US DOE Joint Genome Institute (JGI-PGF)"/>
            <person name="Walter F."/>
            <person name="Albersmeier A."/>
            <person name="Kalinowski J."/>
            <person name="Ruckert C."/>
        </authorList>
    </citation>
    <scope>NUCLEOTIDE SEQUENCE</scope>
    <source>
        <strain evidence="2">CGMCC 4.3508</strain>
    </source>
</reference>
<evidence type="ECO:0000313" key="3">
    <source>
        <dbReference type="Proteomes" id="UP000638263"/>
    </source>
</evidence>
<dbReference type="Gene3D" id="2.60.120.10">
    <property type="entry name" value="Jelly Rolls"/>
    <property type="match status" value="1"/>
</dbReference>
<name>A0A917RR14_9NOCA</name>
<sequence>MEILGKPPTTTAPADIFTGPVWFDTVYRGADPSRARLNAVHFAPGARTNWHTHGLGQVLHVTEGTALVVTRAGAVAVLRPGDTVWCPPGEQHWHGAGPEHFMTHLALWEGDDVDWAAPVTAAEYERAASGI</sequence>
<dbReference type="PANTHER" id="PTHR43698:SF1">
    <property type="entry name" value="BLL4564 PROTEIN"/>
    <property type="match status" value="1"/>
</dbReference>
<dbReference type="Pfam" id="PF07883">
    <property type="entry name" value="Cupin_2"/>
    <property type="match status" value="1"/>
</dbReference>
<dbReference type="InterPro" id="IPR013096">
    <property type="entry name" value="Cupin_2"/>
</dbReference>
<dbReference type="Proteomes" id="UP000638263">
    <property type="component" value="Unassembled WGS sequence"/>
</dbReference>
<dbReference type="EMBL" id="BMMH01000007">
    <property type="protein sequence ID" value="GGL19121.1"/>
    <property type="molecule type" value="Genomic_DNA"/>
</dbReference>
<proteinExistence type="predicted"/>
<dbReference type="InterPro" id="IPR014710">
    <property type="entry name" value="RmlC-like_jellyroll"/>
</dbReference>
<evidence type="ECO:0000313" key="2">
    <source>
        <dbReference type="EMBL" id="GGL19121.1"/>
    </source>
</evidence>
<organism evidence="2 3">
    <name type="scientific">Nocardia jinanensis</name>
    <dbReference type="NCBI Taxonomy" id="382504"/>
    <lineage>
        <taxon>Bacteria</taxon>
        <taxon>Bacillati</taxon>
        <taxon>Actinomycetota</taxon>
        <taxon>Actinomycetes</taxon>
        <taxon>Mycobacteriales</taxon>
        <taxon>Nocardiaceae</taxon>
        <taxon>Nocardia</taxon>
    </lineage>
</organism>